<dbReference type="GO" id="GO:0140359">
    <property type="term" value="F:ABC-type transporter activity"/>
    <property type="evidence" value="ECO:0007669"/>
    <property type="project" value="InterPro"/>
</dbReference>
<name>A0A269TJK3_9BACT</name>
<dbReference type="SUPFAM" id="SSF90123">
    <property type="entry name" value="ABC transporter transmembrane region"/>
    <property type="match status" value="1"/>
</dbReference>
<dbReference type="EMBL" id="NQNY01000003">
    <property type="protein sequence ID" value="PAK21567.1"/>
    <property type="molecule type" value="Genomic_DNA"/>
</dbReference>
<dbReference type="PROSITE" id="PS50929">
    <property type="entry name" value="ABC_TM1F"/>
    <property type="match status" value="1"/>
</dbReference>
<evidence type="ECO:0000259" key="7">
    <source>
        <dbReference type="PROSITE" id="PS50929"/>
    </source>
</evidence>
<comment type="caution">
    <text evidence="8">The sequence shown here is derived from an EMBL/GenBank/DDBJ whole genome shotgun (WGS) entry which is preliminary data.</text>
</comment>
<sequence length="229" mass="26996">MKYFLKNKLLFFLLIIVFIINATTSPLSLYFAGKMVQTYVFFNSQIVDQATSNLNIILFFVTLSINTASILSKRYLKIILLRRCTFNLREDVSKGISRISLKKLGEKLELNSLYTNNIEQVYNSYFNEFTNFIFYSLLFISSLVVVSIIWIHLLWISMIIVTLGFLVNRLSKKYTEKGYLLEQKSESEYVSNASKSFNSYKTFWLANNRSFFVQYLSRIFSIFQKKKYH</sequence>
<dbReference type="GO" id="GO:0005886">
    <property type="term" value="C:plasma membrane"/>
    <property type="evidence" value="ECO:0007669"/>
    <property type="project" value="UniProtKB-SubCell"/>
</dbReference>
<dbReference type="InterPro" id="IPR036640">
    <property type="entry name" value="ABC1_TM_sf"/>
</dbReference>
<dbReference type="AlphaFoldDB" id="A0A269TJK3"/>
<dbReference type="GO" id="GO:0005524">
    <property type="term" value="F:ATP binding"/>
    <property type="evidence" value="ECO:0007669"/>
    <property type="project" value="InterPro"/>
</dbReference>
<evidence type="ECO:0000256" key="1">
    <source>
        <dbReference type="ARBA" id="ARBA00004651"/>
    </source>
</evidence>
<comment type="similarity">
    <text evidence="2">Belongs to the ABC transporter superfamily.</text>
</comment>
<dbReference type="RefSeq" id="WP_095334580.1">
    <property type="nucleotide sequence ID" value="NZ_NQNY01000003.1"/>
</dbReference>
<evidence type="ECO:0000313" key="8">
    <source>
        <dbReference type="EMBL" id="PAK21567.1"/>
    </source>
</evidence>
<evidence type="ECO:0000256" key="4">
    <source>
        <dbReference type="ARBA" id="ARBA00022989"/>
    </source>
</evidence>
<evidence type="ECO:0000256" key="3">
    <source>
        <dbReference type="ARBA" id="ARBA00022692"/>
    </source>
</evidence>
<feature type="transmembrane region" description="Helical" evidence="6">
    <location>
        <begin position="52"/>
        <end position="72"/>
    </location>
</feature>
<feature type="transmembrane region" description="Helical" evidence="6">
    <location>
        <begin position="132"/>
        <end position="165"/>
    </location>
</feature>
<feature type="transmembrane region" description="Helical" evidence="6">
    <location>
        <begin position="9"/>
        <end position="32"/>
    </location>
</feature>
<gene>
    <name evidence="8" type="ORF">CJJ23_01285</name>
</gene>
<feature type="domain" description="ABC transmembrane type-1" evidence="7">
    <location>
        <begin position="12"/>
        <end position="229"/>
    </location>
</feature>
<proteinExistence type="inferred from homology"/>
<organism evidence="8 9">
    <name type="scientific">Mycoplasmopsis agassizii</name>
    <dbReference type="NCBI Taxonomy" id="33922"/>
    <lineage>
        <taxon>Bacteria</taxon>
        <taxon>Bacillati</taxon>
        <taxon>Mycoplasmatota</taxon>
        <taxon>Mycoplasmoidales</taxon>
        <taxon>Metamycoplasmataceae</taxon>
        <taxon>Mycoplasmopsis</taxon>
    </lineage>
</organism>
<evidence type="ECO:0000256" key="2">
    <source>
        <dbReference type="ARBA" id="ARBA00005417"/>
    </source>
</evidence>
<accession>A0A269TJK3</accession>
<reference evidence="9" key="1">
    <citation type="submission" date="2017-08" db="EMBL/GenBank/DDBJ databases">
        <authorList>
            <person name="Alvarez-Ponce D."/>
            <person name="Weitzman C.L."/>
            <person name="Tillett R.L."/>
            <person name="Sandmeier F.C."/>
            <person name="Tracy C.R."/>
        </authorList>
    </citation>
    <scope>NUCLEOTIDE SEQUENCE [LARGE SCALE GENOMIC DNA]</scope>
    <source>
        <strain evidence="9">723</strain>
    </source>
</reference>
<dbReference type="Proteomes" id="UP000216943">
    <property type="component" value="Unassembled WGS sequence"/>
</dbReference>
<keyword evidence="4 6" id="KW-1133">Transmembrane helix</keyword>
<evidence type="ECO:0000256" key="5">
    <source>
        <dbReference type="ARBA" id="ARBA00023136"/>
    </source>
</evidence>
<protein>
    <recommendedName>
        <fullName evidence="7">ABC transmembrane type-1 domain-containing protein</fullName>
    </recommendedName>
</protein>
<evidence type="ECO:0000313" key="9">
    <source>
        <dbReference type="Proteomes" id="UP000216943"/>
    </source>
</evidence>
<dbReference type="Gene3D" id="1.20.1560.10">
    <property type="entry name" value="ABC transporter type 1, transmembrane domain"/>
    <property type="match status" value="1"/>
</dbReference>
<dbReference type="InterPro" id="IPR011527">
    <property type="entry name" value="ABC1_TM_dom"/>
</dbReference>
<keyword evidence="5 6" id="KW-0472">Membrane</keyword>
<comment type="subcellular location">
    <subcellularLocation>
        <location evidence="1">Cell membrane</location>
        <topology evidence="1">Multi-pass membrane protein</topology>
    </subcellularLocation>
</comment>
<evidence type="ECO:0000256" key="6">
    <source>
        <dbReference type="SAM" id="Phobius"/>
    </source>
</evidence>
<keyword evidence="3 6" id="KW-0812">Transmembrane</keyword>